<reference evidence="6 7" key="1">
    <citation type="submission" date="2020-04" db="EMBL/GenBank/DDBJ databases">
        <title>Draft Genome Sequence of Streptomyces morookaense DSM 40503, an 8-azaguanine-producing strain.</title>
        <authorList>
            <person name="Qi J."/>
            <person name="Gao J.-M."/>
        </authorList>
    </citation>
    <scope>NUCLEOTIDE SEQUENCE [LARGE SCALE GENOMIC DNA]</scope>
    <source>
        <strain evidence="6 7">DSM 40503</strain>
    </source>
</reference>
<evidence type="ECO:0000256" key="3">
    <source>
        <dbReference type="ARBA" id="ARBA00022888"/>
    </source>
</evidence>
<dbReference type="GO" id="GO:0004066">
    <property type="term" value="F:asparagine synthase (glutamine-hydrolyzing) activity"/>
    <property type="evidence" value="ECO:0007669"/>
    <property type="project" value="UniProtKB-EC"/>
</dbReference>
<evidence type="ECO:0000256" key="2">
    <source>
        <dbReference type="ARBA" id="ARBA00012737"/>
    </source>
</evidence>
<accession>A0A7Y7E952</accession>
<dbReference type="InterPro" id="IPR051786">
    <property type="entry name" value="ASN_synthetase/amidase"/>
</dbReference>
<evidence type="ECO:0000256" key="1">
    <source>
        <dbReference type="ARBA" id="ARBA00005187"/>
    </source>
</evidence>
<comment type="caution">
    <text evidence="6">The sequence shown here is derived from an EMBL/GenBank/DDBJ whole genome shotgun (WGS) entry which is preliminary data.</text>
</comment>
<feature type="domain" description="Asparagine synthetase" evidence="5">
    <location>
        <begin position="211"/>
        <end position="597"/>
    </location>
</feature>
<dbReference type="PANTHER" id="PTHR43284">
    <property type="entry name" value="ASPARAGINE SYNTHETASE (GLUTAMINE-HYDROLYZING)"/>
    <property type="match status" value="1"/>
</dbReference>
<comment type="pathway">
    <text evidence="1">Amino-acid biosynthesis; L-asparagine biosynthesis; L-asparagine from L-aspartate (L-Gln route): step 1/1.</text>
</comment>
<dbReference type="Proteomes" id="UP000587462">
    <property type="component" value="Unassembled WGS sequence"/>
</dbReference>
<evidence type="ECO:0000259" key="5">
    <source>
        <dbReference type="Pfam" id="PF00733"/>
    </source>
</evidence>
<sequence>MPTDVSFVVFPDSDGSQAAARRLCDAPGVQLVSHASGRPWIVGRWPVGGLTVAAAGRARVALAGHSPADADHLDRVVRQRPDLSAVDALARTVRGSAHLAASAGGKVRVQGTASGVRRVFHSRLDGVTVAADRPDTLARLIGADIDDELLALRLLAPTASYLLNERPVWRKVHQVTPGHCLVLDAEGRARTTRWWTPPAADRSLEDGAPAVRDALVDAVHYRVKDAGAASTDLSGGMDSGAVAHLAADKAASLTTIRTPQLDRGGDDALWARRLTDQLPDAEHLLLEYEQAPTMFAGLDTGEGMTVPAGPPHWVRSGARFADVCRQAADRGSRLHLCGHGGDEIFVPPASHLHSLVRSHPRLAVRAVRGRRAMTRWPLGATWRALADSRDFPSWLAHCANRLDAPPASPFAPQTGWTPMLRIPPWATPKAADAARELLLRTAGEHPEPLAPGRGTHETLDRIHLAGAAVHYAERLMAAHGIRFAAPYLDDRVIEAALAVRPHERGTPDRYKPLLAHAMRGLVPDTMLQRTTKGAYDEDTYDGLRRHRRTLLSLFEGSRLARLGLVDDAAVRNVLRTSHPTVVPLRDLEPTLACEVWLRSRAAQERSPGTAPAADDLEGIL</sequence>
<dbReference type="GO" id="GO:0006529">
    <property type="term" value="P:asparagine biosynthetic process"/>
    <property type="evidence" value="ECO:0007669"/>
    <property type="project" value="UniProtKB-KW"/>
</dbReference>
<proteinExistence type="predicted"/>
<name>A0A7Y7E952_STRMO</name>
<protein>
    <recommendedName>
        <fullName evidence="2">asparagine synthase (glutamine-hydrolyzing)</fullName>
        <ecNumber evidence="2">6.3.5.4</ecNumber>
    </recommendedName>
</protein>
<keyword evidence="3" id="KW-0061">Asparagine biosynthesis</keyword>
<dbReference type="Gene3D" id="3.40.50.620">
    <property type="entry name" value="HUPs"/>
    <property type="match status" value="2"/>
</dbReference>
<dbReference type="EMBL" id="JABBXF010000046">
    <property type="protein sequence ID" value="NVK80042.1"/>
    <property type="molecule type" value="Genomic_DNA"/>
</dbReference>
<evidence type="ECO:0000256" key="4">
    <source>
        <dbReference type="ARBA" id="ARBA00048741"/>
    </source>
</evidence>
<dbReference type="RefSeq" id="WP_171083556.1">
    <property type="nucleotide sequence ID" value="NZ_BNBU01000008.1"/>
</dbReference>
<keyword evidence="3" id="KW-0028">Amino-acid biosynthesis</keyword>
<dbReference type="InterPro" id="IPR014729">
    <property type="entry name" value="Rossmann-like_a/b/a_fold"/>
</dbReference>
<dbReference type="PANTHER" id="PTHR43284:SF1">
    <property type="entry name" value="ASPARAGINE SYNTHETASE"/>
    <property type="match status" value="1"/>
</dbReference>
<evidence type="ECO:0000313" key="6">
    <source>
        <dbReference type="EMBL" id="NVK80042.1"/>
    </source>
</evidence>
<dbReference type="AlphaFoldDB" id="A0A7Y7E952"/>
<dbReference type="SUPFAM" id="SSF52402">
    <property type="entry name" value="Adenine nucleotide alpha hydrolases-like"/>
    <property type="match status" value="1"/>
</dbReference>
<keyword evidence="7" id="KW-1185">Reference proteome</keyword>
<dbReference type="EC" id="6.3.5.4" evidence="2"/>
<dbReference type="Pfam" id="PF00733">
    <property type="entry name" value="Asn_synthase"/>
    <property type="match status" value="1"/>
</dbReference>
<organism evidence="6 7">
    <name type="scientific">Streptomyces morookaense</name>
    <name type="common">Streptoverticillium morookaense</name>
    <dbReference type="NCBI Taxonomy" id="1970"/>
    <lineage>
        <taxon>Bacteria</taxon>
        <taxon>Bacillati</taxon>
        <taxon>Actinomycetota</taxon>
        <taxon>Actinomycetes</taxon>
        <taxon>Kitasatosporales</taxon>
        <taxon>Streptomycetaceae</taxon>
        <taxon>Streptomyces</taxon>
    </lineage>
</organism>
<dbReference type="InterPro" id="IPR001962">
    <property type="entry name" value="Asn_synthase"/>
</dbReference>
<comment type="catalytic activity">
    <reaction evidence="4">
        <text>L-aspartate + L-glutamine + ATP + H2O = L-asparagine + L-glutamate + AMP + diphosphate + H(+)</text>
        <dbReference type="Rhea" id="RHEA:12228"/>
        <dbReference type="ChEBI" id="CHEBI:15377"/>
        <dbReference type="ChEBI" id="CHEBI:15378"/>
        <dbReference type="ChEBI" id="CHEBI:29985"/>
        <dbReference type="ChEBI" id="CHEBI:29991"/>
        <dbReference type="ChEBI" id="CHEBI:30616"/>
        <dbReference type="ChEBI" id="CHEBI:33019"/>
        <dbReference type="ChEBI" id="CHEBI:58048"/>
        <dbReference type="ChEBI" id="CHEBI:58359"/>
        <dbReference type="ChEBI" id="CHEBI:456215"/>
        <dbReference type="EC" id="6.3.5.4"/>
    </reaction>
</comment>
<evidence type="ECO:0000313" key="7">
    <source>
        <dbReference type="Proteomes" id="UP000587462"/>
    </source>
</evidence>
<gene>
    <name evidence="6" type="ORF">HG542_20590</name>
</gene>